<proteinExistence type="inferred from homology"/>
<evidence type="ECO:0000256" key="2">
    <source>
        <dbReference type="ARBA" id="ARBA00023239"/>
    </source>
</evidence>
<dbReference type="Pfam" id="PF01168">
    <property type="entry name" value="Ala_racemase_N"/>
    <property type="match status" value="1"/>
</dbReference>
<keyword evidence="2" id="KW-0456">Lyase</keyword>
<dbReference type="InterPro" id="IPR029066">
    <property type="entry name" value="PLP-binding_barrel"/>
</dbReference>
<dbReference type="InterPro" id="IPR001608">
    <property type="entry name" value="Ala_racemase_N"/>
</dbReference>
<dbReference type="SMART" id="SM01119">
    <property type="entry name" value="D-ser_dehydrat"/>
    <property type="match status" value="1"/>
</dbReference>
<keyword evidence="5" id="KW-1185">Reference proteome</keyword>
<dbReference type="SUPFAM" id="SSF51419">
    <property type="entry name" value="PLP-binding barrel"/>
    <property type="match status" value="1"/>
</dbReference>
<dbReference type="PANTHER" id="PTHR28004">
    <property type="entry name" value="ZGC:162816-RELATED"/>
    <property type="match status" value="1"/>
</dbReference>
<comment type="similarity">
    <text evidence="1">Belongs to the DSD1 family.</text>
</comment>
<protein>
    <submittedName>
        <fullName evidence="4">Alanine racemase</fullName>
    </submittedName>
</protein>
<accession>A0A895YDW9</accession>
<dbReference type="Proteomes" id="UP000662857">
    <property type="component" value="Chromosome"/>
</dbReference>
<dbReference type="Gene3D" id="3.20.20.10">
    <property type="entry name" value="Alanine racemase"/>
    <property type="match status" value="1"/>
</dbReference>
<name>A0A895YDW9_9ACTN</name>
<reference evidence="4" key="1">
    <citation type="submission" date="2021-02" db="EMBL/GenBank/DDBJ databases">
        <title>Natrosporangium hydrolyticum gen. nov., sp. nov, a haloalkaliphilic actinobacterium from a soda solonchak soil.</title>
        <authorList>
            <person name="Sorokin D.Y."/>
            <person name="Khijniak T.V."/>
            <person name="Zakharycheva A.P."/>
            <person name="Boueva O.V."/>
            <person name="Ariskina E.V."/>
            <person name="Hahnke R.L."/>
            <person name="Bunk B."/>
            <person name="Sproer C."/>
            <person name="Schumann P."/>
            <person name="Evtushenko L.I."/>
            <person name="Kublanov I.V."/>
        </authorList>
    </citation>
    <scope>NUCLEOTIDE SEQUENCE</scope>
    <source>
        <strain evidence="4">DSM 106523</strain>
    </source>
</reference>
<dbReference type="InterPro" id="IPR051466">
    <property type="entry name" value="D-amino_acid_metab_enzyme"/>
</dbReference>
<dbReference type="InterPro" id="IPR026956">
    <property type="entry name" value="D-ser_dehydrat-like_dom"/>
</dbReference>
<evidence type="ECO:0000259" key="3">
    <source>
        <dbReference type="SMART" id="SM01119"/>
    </source>
</evidence>
<evidence type="ECO:0000313" key="5">
    <source>
        <dbReference type="Proteomes" id="UP000662857"/>
    </source>
</evidence>
<gene>
    <name evidence="4" type="ORF">JQS43_13695</name>
</gene>
<organism evidence="4 5">
    <name type="scientific">Natronosporangium hydrolyticum</name>
    <dbReference type="NCBI Taxonomy" id="2811111"/>
    <lineage>
        <taxon>Bacteria</taxon>
        <taxon>Bacillati</taxon>
        <taxon>Actinomycetota</taxon>
        <taxon>Actinomycetes</taxon>
        <taxon>Micromonosporales</taxon>
        <taxon>Micromonosporaceae</taxon>
        <taxon>Natronosporangium</taxon>
    </lineage>
</organism>
<dbReference type="Gene3D" id="2.40.37.20">
    <property type="entry name" value="D-serine dehydratase-like domain"/>
    <property type="match status" value="1"/>
</dbReference>
<dbReference type="RefSeq" id="WP_239674788.1">
    <property type="nucleotide sequence ID" value="NZ_CP070499.1"/>
</dbReference>
<dbReference type="InterPro" id="IPR042208">
    <property type="entry name" value="D-ser_dehydrat-like_sf"/>
</dbReference>
<feature type="domain" description="D-serine dehydratase-like" evidence="3">
    <location>
        <begin position="290"/>
        <end position="390"/>
    </location>
</feature>
<sequence>MSELRGMTLPGGGSTGFGTPVLLLKEQALADNLQSMQDFCHRSGLSLAPHVKTTLSPEIISRQLGAGAWAVTVATPTQLRTLRWLGAPRVLLANQLVDPAAITWLGGELDRDPGFSAFCYVDSVVGISLLERTLADRGQHRPLPVLVELGVPGGRTGAREAEEVVALARQVVEAPHLSLAGVGGFEGVIDVGPDPQGLALVESYLWRLRQVADQLAGGYAGEVPAELMVTVGGSAFFDLVPGVFDERWQAGRAIRVVLRSGCYVTHDSAAYQRFRSVMAHRCEPLVLTAALELWARVLSRPEAGLALVDFGKRDTGIDAGFPVPRHVIRRGGAVGPAPMASVVELNDQHAYLRAAPPATRLDLAVGDLVGFGISHPCTTFDKWRLIPLVDEDRALTGAVRTLF</sequence>
<dbReference type="KEGG" id="nhy:JQS43_13695"/>
<evidence type="ECO:0000313" key="4">
    <source>
        <dbReference type="EMBL" id="QSB12746.1"/>
    </source>
</evidence>
<dbReference type="AlphaFoldDB" id="A0A895YDW9"/>
<dbReference type="PANTHER" id="PTHR28004:SF8">
    <property type="entry name" value="D-SERINE DEAMINASE"/>
    <property type="match status" value="1"/>
</dbReference>
<dbReference type="EMBL" id="CP070499">
    <property type="protein sequence ID" value="QSB12746.1"/>
    <property type="molecule type" value="Genomic_DNA"/>
</dbReference>
<dbReference type="Pfam" id="PF14031">
    <property type="entry name" value="D-ser_dehydrat"/>
    <property type="match status" value="1"/>
</dbReference>
<dbReference type="GO" id="GO:0016829">
    <property type="term" value="F:lyase activity"/>
    <property type="evidence" value="ECO:0007669"/>
    <property type="project" value="UniProtKB-KW"/>
</dbReference>
<evidence type="ECO:0000256" key="1">
    <source>
        <dbReference type="ARBA" id="ARBA00005323"/>
    </source>
</evidence>